<protein>
    <recommendedName>
        <fullName evidence="1">Peptidase C14 caspase domain-containing protein</fullName>
    </recommendedName>
</protein>
<keyword evidence="3" id="KW-1185">Reference proteome</keyword>
<organism evidence="2 3">
    <name type="scientific">Yersinia mollaretii (strain ATCC 43969 / DSM 18520 / CIP 103324 / CNY 7263 / WAIP 204)</name>
    <dbReference type="NCBI Taxonomy" id="349967"/>
    <lineage>
        <taxon>Bacteria</taxon>
        <taxon>Pseudomonadati</taxon>
        <taxon>Pseudomonadota</taxon>
        <taxon>Gammaproteobacteria</taxon>
        <taxon>Enterobacterales</taxon>
        <taxon>Yersiniaceae</taxon>
        <taxon>Yersinia</taxon>
    </lineage>
</organism>
<dbReference type="Proteomes" id="UP000003027">
    <property type="component" value="Unassembled WGS sequence"/>
</dbReference>
<reference evidence="2" key="1">
    <citation type="submission" date="2008-12" db="EMBL/GenBank/DDBJ databases">
        <title>Annotation of the Yersinia mollaretii ATCC 43969 genome.</title>
        <authorList>
            <person name="Read T.D."/>
            <person name="Akmal A."/>
            <person name="Bishop-Lilly K."/>
            <person name="Chen P.E."/>
            <person name="Cook C."/>
            <person name="Kiley M.P."/>
            <person name="Lentz S."/>
            <person name="Mateczun A."/>
            <person name="Nagarajan N."/>
            <person name="Nolan N."/>
            <person name="Osborne B.I."/>
            <person name="Pop M."/>
            <person name="Sozhamannan S."/>
            <person name="Stewart A.C."/>
            <person name="Sulakvelidze A."/>
            <person name="Thomason B."/>
            <person name="Willner K."/>
            <person name="Zwick M.E."/>
        </authorList>
    </citation>
    <scope>NUCLEOTIDE SEQUENCE [LARGE SCALE GENOMIC DNA]</scope>
    <source>
        <strain evidence="2">ATCC 43969</strain>
    </source>
</reference>
<feature type="domain" description="Peptidase C14 caspase" evidence="1">
    <location>
        <begin position="2"/>
        <end position="219"/>
    </location>
</feature>
<proteinExistence type="predicted"/>
<evidence type="ECO:0000313" key="2">
    <source>
        <dbReference type="EMBL" id="EEQ09911.1"/>
    </source>
</evidence>
<sequence length="494" mass="56741">MNLAIIIGVSEYNNETNLPACLNDANIVNEIVSYSKKYNEILFINKQTTSASVKNQISEFIRRHEGIAVDEFFFYFSGHGLYDGNEFHYAMTDCDIKKLKQTTLENSEIDLQIKSLSPELTVKVVDSCQAGVSYIKNLDSFNKYLDDKAKGFNRCYFMLSSQSHQSSFADIHLSLFTKSFIEAITNIKVDDVRYKDIIDFISDDFTQNQRQTPLFVSQANFTEIFLTVESDYKILLANQLKDIASVQSNKVTNLNLLERIKIDAERYLSQEEAMAVMNSIKQCLFNKKFFDYDGKDIYTLEASEVDNYKRIPNIDSIASWASKNERSFFVKALYEKTTRKIKVPKSKRLGSLFFAATIGAGNAESDYDIIEETVNLPVSIDSTVDIPFIALSLKAKSEYENINSSILYILPIISRTAIIIFSFQCHYKKINWSDEREIYESQKWSSSTFELIKKLDILDYVNKLLIEFENFSLEPIKNELGIIDEERTDTPPSQ</sequence>
<dbReference type="RefSeq" id="WP_004875936.1">
    <property type="nucleotide sequence ID" value="NZ_AALD02000028.1"/>
</dbReference>
<dbReference type="EMBL" id="AALD02000028">
    <property type="protein sequence ID" value="EEQ09911.1"/>
    <property type="molecule type" value="Genomic_DNA"/>
</dbReference>
<comment type="caution">
    <text evidence="2">The sequence shown here is derived from an EMBL/GenBank/DDBJ whole genome shotgun (WGS) entry which is preliminary data.</text>
</comment>
<dbReference type="GeneID" id="57918937"/>
<name>A0ABP2EDX2_YERMW</name>
<evidence type="ECO:0000313" key="3">
    <source>
        <dbReference type="Proteomes" id="UP000003027"/>
    </source>
</evidence>
<gene>
    <name evidence="2" type="ORF">ymoll0001_17700</name>
</gene>
<evidence type="ECO:0000259" key="1">
    <source>
        <dbReference type="Pfam" id="PF00656"/>
    </source>
</evidence>
<dbReference type="InterPro" id="IPR011600">
    <property type="entry name" value="Pept_C14_caspase"/>
</dbReference>
<dbReference type="Gene3D" id="3.40.50.1460">
    <property type="match status" value="1"/>
</dbReference>
<dbReference type="Pfam" id="PF00656">
    <property type="entry name" value="Peptidase_C14"/>
    <property type="match status" value="1"/>
</dbReference>
<accession>A0ABP2EDX2</accession>
<dbReference type="SUPFAM" id="SSF52129">
    <property type="entry name" value="Caspase-like"/>
    <property type="match status" value="1"/>
</dbReference>
<dbReference type="InterPro" id="IPR029030">
    <property type="entry name" value="Caspase-like_dom_sf"/>
</dbReference>